<evidence type="ECO:0000313" key="5">
    <source>
        <dbReference type="Proteomes" id="UP000024547"/>
    </source>
</evidence>
<evidence type="ECO:0000313" key="3">
    <source>
        <dbReference type="EMBL" id="HAE95111.1"/>
    </source>
</evidence>
<dbReference type="EMBL" id="DMBR01000340">
    <property type="protein sequence ID" value="HAE95111.1"/>
    <property type="molecule type" value="Genomic_DNA"/>
</dbReference>
<dbReference type="InterPro" id="IPR057802">
    <property type="entry name" value="YqhI_dom"/>
</dbReference>
<gene>
    <name evidence="3" type="ORF">DCG65_11155</name>
    <name evidence="4" type="ORF">HY36_04230</name>
</gene>
<dbReference type="Proteomes" id="UP000259173">
    <property type="component" value="Unassembled WGS sequence"/>
</dbReference>
<reference evidence="4 5" key="1">
    <citation type="journal article" date="2014" name="Antonie Van Leeuwenhoek">
        <title>Hyphomonas beringensis sp. nov. and Hyphomonas chukchiensis sp. nov., isolated from surface seawater of the Bering Sea and Chukchi Sea.</title>
        <authorList>
            <person name="Li C."/>
            <person name="Lai Q."/>
            <person name="Li G."/>
            <person name="Dong C."/>
            <person name="Wang J."/>
            <person name="Liao Y."/>
            <person name="Shao Z."/>
        </authorList>
    </citation>
    <scope>NUCLEOTIDE SEQUENCE [LARGE SCALE GENOMIC DNA]</scope>
    <source>
        <strain evidence="4 5">22II1-22F38</strain>
    </source>
</reference>
<dbReference type="InterPro" id="IPR051049">
    <property type="entry name" value="Dienelactone_hydrolase-like"/>
</dbReference>
<sequence>MEALMSNKQDIPQEVYELYDAYCHGDISRRAFFSGLGKYAVGGMTVTSLAACVMPDYAKQQTQPGADGLYEEMLIYNSPNGAGEMEGYFVRPANAAGKLPGIVIIHENRGLNPHIRDVTRRAAQAGFVAFAPDALYPLGGYPGNDDDGRAMQAKRDREGMVQDFMAAAEFLRGHVAVNGKVGCVGFCFGGAVSNLMAVRQPWLSASVPYYGGWPTADEAAQVQVPLQIHLAGLDERVNAGWPDYKAALDANSVSYEAYIYPGVNHGFHNDTTSRYDSEAAKLAWERTLDYFRLHLV</sequence>
<dbReference type="InterPro" id="IPR002925">
    <property type="entry name" value="Dienelactn_hydro"/>
</dbReference>
<dbReference type="Proteomes" id="UP000024547">
    <property type="component" value="Unassembled WGS sequence"/>
</dbReference>
<dbReference type="PATRIC" id="fig|1280948.3.peg.1675"/>
<dbReference type="AlphaFoldDB" id="A0A059E268"/>
<dbReference type="Pfam" id="PF01738">
    <property type="entry name" value="DLH"/>
    <property type="match status" value="1"/>
</dbReference>
<keyword evidence="3" id="KW-0378">Hydrolase</keyword>
<feature type="domain" description="Dienelactone hydrolase" evidence="1">
    <location>
        <begin position="85"/>
        <end position="293"/>
    </location>
</feature>
<dbReference type="GO" id="GO:0016787">
    <property type="term" value="F:hydrolase activity"/>
    <property type="evidence" value="ECO:0007669"/>
    <property type="project" value="UniProtKB-KW"/>
</dbReference>
<evidence type="ECO:0000259" key="1">
    <source>
        <dbReference type="Pfam" id="PF01738"/>
    </source>
</evidence>
<dbReference type="EMBL" id="AWFH01000012">
    <property type="protein sequence ID" value="KCZ61766.1"/>
    <property type="molecule type" value="Genomic_DNA"/>
</dbReference>
<dbReference type="Gene3D" id="3.40.50.1820">
    <property type="entry name" value="alpha/beta hydrolase"/>
    <property type="match status" value="1"/>
</dbReference>
<keyword evidence="5" id="KW-1185">Reference proteome</keyword>
<dbReference type="STRING" id="1280948.HY36_04230"/>
<proteinExistence type="predicted"/>
<name>A0A059E268_9PROT</name>
<dbReference type="OrthoDB" id="9771666at2"/>
<dbReference type="Pfam" id="PF23678">
    <property type="entry name" value="YqhI"/>
    <property type="match status" value="1"/>
</dbReference>
<dbReference type="eggNOG" id="COG0412">
    <property type="taxonomic scope" value="Bacteria"/>
</dbReference>
<dbReference type="PANTHER" id="PTHR46623">
    <property type="entry name" value="CARBOXYMETHYLENEBUTENOLIDASE-RELATED"/>
    <property type="match status" value="1"/>
</dbReference>
<dbReference type="InterPro" id="IPR029058">
    <property type="entry name" value="AB_hydrolase_fold"/>
</dbReference>
<feature type="domain" description="YqhI" evidence="2">
    <location>
        <begin position="7"/>
        <end position="34"/>
    </location>
</feature>
<evidence type="ECO:0000313" key="6">
    <source>
        <dbReference type="Proteomes" id="UP000259173"/>
    </source>
</evidence>
<dbReference type="SUPFAM" id="SSF53474">
    <property type="entry name" value="alpha/beta-Hydrolases"/>
    <property type="match status" value="1"/>
</dbReference>
<accession>A0A059E268</accession>
<protein>
    <submittedName>
        <fullName evidence="3">Dienelactone hydrolase family protein</fullName>
    </submittedName>
</protein>
<reference evidence="3 6" key="2">
    <citation type="journal article" date="2018" name="Nat. Biotechnol.">
        <title>A standardized bacterial taxonomy based on genome phylogeny substantially revises the tree of life.</title>
        <authorList>
            <person name="Parks D.H."/>
            <person name="Chuvochina M."/>
            <person name="Waite D.W."/>
            <person name="Rinke C."/>
            <person name="Skarshewski A."/>
            <person name="Chaumeil P.A."/>
            <person name="Hugenholtz P."/>
        </authorList>
    </citation>
    <scope>NUCLEOTIDE SEQUENCE [LARGE SCALE GENOMIC DNA]</scope>
    <source>
        <strain evidence="3">UBA8557</strain>
    </source>
</reference>
<evidence type="ECO:0000259" key="2">
    <source>
        <dbReference type="Pfam" id="PF23678"/>
    </source>
</evidence>
<dbReference type="PANTHER" id="PTHR46623:SF6">
    <property type="entry name" value="ALPHA_BETA-HYDROLASES SUPERFAMILY PROTEIN"/>
    <property type="match status" value="1"/>
</dbReference>
<organism evidence="4 5">
    <name type="scientific">Hyphomonas atlantica</name>
    <dbReference type="NCBI Taxonomy" id="1280948"/>
    <lineage>
        <taxon>Bacteria</taxon>
        <taxon>Pseudomonadati</taxon>
        <taxon>Pseudomonadota</taxon>
        <taxon>Alphaproteobacteria</taxon>
        <taxon>Hyphomonadales</taxon>
        <taxon>Hyphomonadaceae</taxon>
        <taxon>Hyphomonas</taxon>
    </lineage>
</organism>
<comment type="caution">
    <text evidence="4">The sequence shown here is derived from an EMBL/GenBank/DDBJ whole genome shotgun (WGS) entry which is preliminary data.</text>
</comment>
<evidence type="ECO:0000313" key="4">
    <source>
        <dbReference type="EMBL" id="KCZ61766.1"/>
    </source>
</evidence>